<dbReference type="InterPro" id="IPR052468">
    <property type="entry name" value="Dual_spec_MAPK_kinase"/>
</dbReference>
<dbReference type="AlphaFoldDB" id="A0A553PDW7"/>
<evidence type="ECO:0000256" key="6">
    <source>
        <dbReference type="ARBA" id="ARBA00022840"/>
    </source>
</evidence>
<keyword evidence="16" id="KW-1185">Reference proteome</keyword>
<keyword evidence="4" id="KW-0547">Nucleotide-binding</keyword>
<evidence type="ECO:0000313" key="16">
    <source>
        <dbReference type="Proteomes" id="UP000318571"/>
    </source>
</evidence>
<dbReference type="GO" id="GO:0006950">
    <property type="term" value="P:response to stress"/>
    <property type="evidence" value="ECO:0007669"/>
    <property type="project" value="UniProtKB-ARBA"/>
</dbReference>
<feature type="region of interest" description="Disordered" evidence="13">
    <location>
        <begin position="781"/>
        <end position="804"/>
    </location>
</feature>
<dbReference type="EC" id="2.7.12.2" evidence="9"/>
<comment type="similarity">
    <text evidence="8">Belongs to the protein kinase superfamily. STE Ser/Thr protein kinase family. MAP kinase kinase subfamily.</text>
</comment>
<feature type="compositionally biased region" description="Polar residues" evidence="13">
    <location>
        <begin position="526"/>
        <end position="549"/>
    </location>
</feature>
<organism evidence="15 16">
    <name type="scientific">Tigriopus californicus</name>
    <name type="common">Marine copepod</name>
    <dbReference type="NCBI Taxonomy" id="6832"/>
    <lineage>
        <taxon>Eukaryota</taxon>
        <taxon>Metazoa</taxon>
        <taxon>Ecdysozoa</taxon>
        <taxon>Arthropoda</taxon>
        <taxon>Crustacea</taxon>
        <taxon>Multicrustacea</taxon>
        <taxon>Hexanauplia</taxon>
        <taxon>Copepoda</taxon>
        <taxon>Harpacticoida</taxon>
        <taxon>Harpacticidae</taxon>
        <taxon>Tigriopus</taxon>
    </lineage>
</organism>
<feature type="region of interest" description="Disordered" evidence="13">
    <location>
        <begin position="719"/>
        <end position="757"/>
    </location>
</feature>
<comment type="catalytic activity">
    <reaction evidence="12">
        <text>L-tyrosyl-[protein] + ATP = O-phospho-L-tyrosyl-[protein] + ADP + H(+)</text>
        <dbReference type="Rhea" id="RHEA:10596"/>
        <dbReference type="Rhea" id="RHEA-COMP:10136"/>
        <dbReference type="Rhea" id="RHEA-COMP:20101"/>
        <dbReference type="ChEBI" id="CHEBI:15378"/>
        <dbReference type="ChEBI" id="CHEBI:30616"/>
        <dbReference type="ChEBI" id="CHEBI:46858"/>
        <dbReference type="ChEBI" id="CHEBI:61978"/>
        <dbReference type="ChEBI" id="CHEBI:456216"/>
        <dbReference type="EC" id="2.7.12.2"/>
    </reaction>
</comment>
<comment type="catalytic activity">
    <reaction evidence="11">
        <text>L-threonyl-[protein] + ATP = O-phospho-L-threonyl-[protein] + ADP + H(+)</text>
        <dbReference type="Rhea" id="RHEA:46608"/>
        <dbReference type="Rhea" id="RHEA-COMP:11060"/>
        <dbReference type="Rhea" id="RHEA-COMP:11605"/>
        <dbReference type="ChEBI" id="CHEBI:15378"/>
        <dbReference type="ChEBI" id="CHEBI:30013"/>
        <dbReference type="ChEBI" id="CHEBI:30616"/>
        <dbReference type="ChEBI" id="CHEBI:61977"/>
        <dbReference type="ChEBI" id="CHEBI:456216"/>
        <dbReference type="EC" id="2.7.12.2"/>
    </reaction>
</comment>
<dbReference type="Gene3D" id="1.10.510.10">
    <property type="entry name" value="Transferase(Phosphotransferase) domain 1"/>
    <property type="match status" value="1"/>
</dbReference>
<evidence type="ECO:0000256" key="12">
    <source>
        <dbReference type="ARBA" id="ARBA00051693"/>
    </source>
</evidence>
<evidence type="ECO:0000256" key="1">
    <source>
        <dbReference type="ARBA" id="ARBA00022527"/>
    </source>
</evidence>
<evidence type="ECO:0000256" key="7">
    <source>
        <dbReference type="ARBA" id="ARBA00023137"/>
    </source>
</evidence>
<feature type="compositionally biased region" description="Polar residues" evidence="13">
    <location>
        <begin position="174"/>
        <end position="194"/>
    </location>
</feature>
<keyword evidence="6" id="KW-0067">ATP-binding</keyword>
<dbReference type="EMBL" id="VCGU01000005">
    <property type="protein sequence ID" value="TRY75876.1"/>
    <property type="molecule type" value="Genomic_DNA"/>
</dbReference>
<dbReference type="PANTHER" id="PTHR47238">
    <property type="entry name" value="MITOGEN-ACTIVATED PROTEIN KINASE KINASE 5"/>
    <property type="match status" value="1"/>
</dbReference>
<accession>A0A553PDW7</accession>
<feature type="compositionally biased region" description="Low complexity" evidence="13">
    <location>
        <begin position="786"/>
        <end position="795"/>
    </location>
</feature>
<keyword evidence="2" id="KW-0597">Phosphoprotein</keyword>
<dbReference type="GO" id="GO:0004708">
    <property type="term" value="F:MAP kinase kinase activity"/>
    <property type="evidence" value="ECO:0007669"/>
    <property type="project" value="UniProtKB-EC"/>
</dbReference>
<dbReference type="OrthoDB" id="10252354at2759"/>
<dbReference type="FunFam" id="3.30.200.20:FF:000040">
    <property type="entry name" value="Dual specificity mitogen-activated protein kinase kinase"/>
    <property type="match status" value="1"/>
</dbReference>
<dbReference type="InterPro" id="IPR008271">
    <property type="entry name" value="Ser/Thr_kinase_AS"/>
</dbReference>
<evidence type="ECO:0000256" key="10">
    <source>
        <dbReference type="ARBA" id="ARBA00049014"/>
    </source>
</evidence>
<evidence type="ECO:0000256" key="11">
    <source>
        <dbReference type="ARBA" id="ARBA00049299"/>
    </source>
</evidence>
<dbReference type="SUPFAM" id="SSF56112">
    <property type="entry name" value="Protein kinase-like (PK-like)"/>
    <property type="match status" value="1"/>
</dbReference>
<keyword evidence="5" id="KW-0418">Kinase</keyword>
<dbReference type="STRING" id="6832.A0A553PDW7"/>
<dbReference type="InterPro" id="IPR000719">
    <property type="entry name" value="Prot_kinase_dom"/>
</dbReference>
<proteinExistence type="inferred from homology"/>
<dbReference type="PANTHER" id="PTHR47238:SF2">
    <property type="entry name" value="DUAL SPECIFICITY MITOGEN-ACTIVATED PROTEIN KINASE KINASE HEMIPTEROUS"/>
    <property type="match status" value="1"/>
</dbReference>
<feature type="compositionally biased region" description="Polar residues" evidence="13">
    <location>
        <begin position="628"/>
        <end position="637"/>
    </location>
</feature>
<dbReference type="Gene3D" id="3.30.200.20">
    <property type="entry name" value="Phosphorylase Kinase, domain 1"/>
    <property type="match status" value="1"/>
</dbReference>
<feature type="region of interest" description="Disordered" evidence="13">
    <location>
        <begin position="33"/>
        <end position="116"/>
    </location>
</feature>
<protein>
    <recommendedName>
        <fullName evidence="9">mitogen-activated protein kinase kinase</fullName>
        <ecNumber evidence="9">2.7.12.2</ecNumber>
    </recommendedName>
</protein>
<dbReference type="GO" id="GO:0010508">
    <property type="term" value="P:positive regulation of autophagy"/>
    <property type="evidence" value="ECO:0007669"/>
    <property type="project" value="UniProtKB-ARBA"/>
</dbReference>
<reference evidence="15 16" key="1">
    <citation type="journal article" date="2018" name="Nat. Ecol. Evol.">
        <title>Genomic signatures of mitonuclear coevolution across populations of Tigriopus californicus.</title>
        <authorList>
            <person name="Barreto F.S."/>
            <person name="Watson E.T."/>
            <person name="Lima T.G."/>
            <person name="Willett C.S."/>
            <person name="Edmands S."/>
            <person name="Li W."/>
            <person name="Burton R.S."/>
        </authorList>
    </citation>
    <scope>NUCLEOTIDE SEQUENCE [LARGE SCALE GENOMIC DNA]</scope>
    <source>
        <strain evidence="15 16">San Diego</strain>
    </source>
</reference>
<evidence type="ECO:0000256" key="13">
    <source>
        <dbReference type="SAM" id="MobiDB-lite"/>
    </source>
</evidence>
<comment type="catalytic activity">
    <reaction evidence="10">
        <text>L-seryl-[protein] + ATP = O-phospho-L-seryl-[protein] + ADP + H(+)</text>
        <dbReference type="Rhea" id="RHEA:17989"/>
        <dbReference type="Rhea" id="RHEA-COMP:9863"/>
        <dbReference type="Rhea" id="RHEA-COMP:11604"/>
        <dbReference type="ChEBI" id="CHEBI:15378"/>
        <dbReference type="ChEBI" id="CHEBI:29999"/>
        <dbReference type="ChEBI" id="CHEBI:30616"/>
        <dbReference type="ChEBI" id="CHEBI:83421"/>
        <dbReference type="ChEBI" id="CHEBI:456216"/>
        <dbReference type="EC" id="2.7.12.2"/>
    </reaction>
</comment>
<evidence type="ECO:0000256" key="9">
    <source>
        <dbReference type="ARBA" id="ARBA00038999"/>
    </source>
</evidence>
<feature type="compositionally biased region" description="Polar residues" evidence="13">
    <location>
        <begin position="743"/>
        <end position="756"/>
    </location>
</feature>
<evidence type="ECO:0000256" key="8">
    <source>
        <dbReference type="ARBA" id="ARBA00038035"/>
    </source>
</evidence>
<feature type="compositionally biased region" description="Gly residues" evidence="13">
    <location>
        <begin position="55"/>
        <end position="90"/>
    </location>
</feature>
<name>A0A553PDW7_TIGCA</name>
<dbReference type="OMA" id="GCIVCEM"/>
<dbReference type="SMART" id="SM00220">
    <property type="entry name" value="S_TKc"/>
    <property type="match status" value="1"/>
</dbReference>
<dbReference type="PROSITE" id="PS00108">
    <property type="entry name" value="PROTEIN_KINASE_ST"/>
    <property type="match status" value="1"/>
</dbReference>
<evidence type="ECO:0000256" key="5">
    <source>
        <dbReference type="ARBA" id="ARBA00022777"/>
    </source>
</evidence>
<dbReference type="GO" id="GO:0004674">
    <property type="term" value="F:protein serine/threonine kinase activity"/>
    <property type="evidence" value="ECO:0007669"/>
    <property type="project" value="UniProtKB-KW"/>
</dbReference>
<evidence type="ECO:0000256" key="2">
    <source>
        <dbReference type="ARBA" id="ARBA00022553"/>
    </source>
</evidence>
<dbReference type="Proteomes" id="UP000318571">
    <property type="component" value="Chromosome 2"/>
</dbReference>
<dbReference type="GO" id="GO:0043068">
    <property type="term" value="P:positive regulation of programmed cell death"/>
    <property type="evidence" value="ECO:0007669"/>
    <property type="project" value="UniProtKB-ARBA"/>
</dbReference>
<comment type="caution">
    <text evidence="15">The sequence shown here is derived from an EMBL/GenBank/DDBJ whole genome shotgun (WGS) entry which is preliminary data.</text>
</comment>
<sequence>MNQDGEHRRESHLMDECRTKLGVLTCLEAPASRSSTIGSPLGSPIGPRGVTGMAGTPGGLGTGSGSGSGSATGVGGPTGASVGAAGGGSGYPIHRSDIPEYSSPCSPGPERWGEFRNTHRTRPTLSMSSVAGTGLGSSPVVCGSYTPATSTPTFSSSSIRSSVSSLSKPNAIKFSTTIGQRRPPSSLTFISTPSPGEKNLFSSGHLPEASVIEQERKLKEIMSQTGILCVKHQRVPTKLDDLELVGDLGNGTCGHVVKMRHKPSGQILAVKQMRRTGNSDENKRIIMDLDVVLKSNDCEQIVLCLGCFITDSEVWICMELMSTCFDKLIKQFRQPIPEPICGKVAVSTLKALNYLKETHRVIHRDVKPSNILLDSNGRIKLCDFGISGRLVDSKAKTRSAGCAAYMAPERINPPNPSKPDYDIRADVWSLGITLVELATGHFPYRDCKTDFELLTKVLEDDPPLLPRNQDFSPEFCSFVRDCLMKNYRDRPKYKKLLQHPFILKYEVESVDVGSWYRRNEHEFKSQATYDAQPNRSFSKNASRSVSGLETPNERSVFKPQPSPRVVRSWRPSAVTPSASDRNADGVFKSHPKGQDPQSFSQPGLYEKVTRPQASLTSRGPSMGGGFSHMNSQLSGSINYERPSQSYREFAASTNIGPSQGPQDSSGMGIGSASRKYLRNIQNSADSKLEFTYPSSGAATRSERSPNSSHLFHEYRTGIQNVVSSEQPVERKQTRGPVPEQRRPTTTSQVLESNYQPERQGRSYFPNWRSFSGWNWQSPITLRRQRTSSSDRSSGSNFDTSKRLLPAYRSWNEKDEYSNNLRR</sequence>
<evidence type="ECO:0000313" key="15">
    <source>
        <dbReference type="EMBL" id="TRY75876.1"/>
    </source>
</evidence>
<dbReference type="GO" id="GO:0004713">
    <property type="term" value="F:protein tyrosine kinase activity"/>
    <property type="evidence" value="ECO:0007669"/>
    <property type="project" value="UniProtKB-KW"/>
</dbReference>
<evidence type="ECO:0000259" key="14">
    <source>
        <dbReference type="PROSITE" id="PS50011"/>
    </source>
</evidence>
<evidence type="ECO:0000256" key="4">
    <source>
        <dbReference type="ARBA" id="ARBA00022741"/>
    </source>
</evidence>
<dbReference type="CDD" id="cd06618">
    <property type="entry name" value="PKc_MKK7"/>
    <property type="match status" value="1"/>
</dbReference>
<keyword evidence="7" id="KW-0829">Tyrosine-protein kinase</keyword>
<dbReference type="FunFam" id="1.10.510.10:FF:000432">
    <property type="entry name" value="mitogen-activated protein kinase kinase 3"/>
    <property type="match status" value="1"/>
</dbReference>
<evidence type="ECO:0000256" key="3">
    <source>
        <dbReference type="ARBA" id="ARBA00022679"/>
    </source>
</evidence>
<dbReference type="InterPro" id="IPR011009">
    <property type="entry name" value="Kinase-like_dom_sf"/>
</dbReference>
<gene>
    <name evidence="15" type="ORF">TCAL_09945</name>
</gene>
<feature type="region of interest" description="Disordered" evidence="13">
    <location>
        <begin position="526"/>
        <end position="637"/>
    </location>
</feature>
<feature type="region of interest" description="Disordered" evidence="13">
    <location>
        <begin position="174"/>
        <end position="198"/>
    </location>
</feature>
<keyword evidence="1" id="KW-0723">Serine/threonine-protein kinase</keyword>
<feature type="domain" description="Protein kinase" evidence="14">
    <location>
        <begin position="242"/>
        <end position="502"/>
    </location>
</feature>
<dbReference type="Pfam" id="PF00069">
    <property type="entry name" value="Pkinase"/>
    <property type="match status" value="1"/>
</dbReference>
<dbReference type="PROSITE" id="PS50011">
    <property type="entry name" value="PROTEIN_KINASE_DOM"/>
    <property type="match status" value="1"/>
</dbReference>
<dbReference type="GO" id="GO:0005524">
    <property type="term" value="F:ATP binding"/>
    <property type="evidence" value="ECO:0007669"/>
    <property type="project" value="UniProtKB-KW"/>
</dbReference>
<keyword evidence="3" id="KW-0808">Transferase</keyword>